<reference evidence="2 3" key="1">
    <citation type="submission" date="2020-08" db="EMBL/GenBank/DDBJ databases">
        <title>Genomic Encyclopedia of Type Strains, Phase IV (KMG-IV): sequencing the most valuable type-strain genomes for metagenomic binning, comparative biology and taxonomic classification.</title>
        <authorList>
            <person name="Goeker M."/>
        </authorList>
    </citation>
    <scope>NUCLEOTIDE SEQUENCE [LARGE SCALE GENOMIC DNA]</scope>
    <source>
        <strain evidence="2 3">DSM 5391</strain>
    </source>
</reference>
<evidence type="ECO:0000313" key="3">
    <source>
        <dbReference type="Proteomes" id="UP000531594"/>
    </source>
</evidence>
<accession>A0A7X0HTS6</accession>
<keyword evidence="3" id="KW-1185">Reference proteome</keyword>
<dbReference type="Proteomes" id="UP000531594">
    <property type="component" value="Unassembled WGS sequence"/>
</dbReference>
<organism evidence="2 3">
    <name type="scientific">Bacillus benzoevorans</name>
    <dbReference type="NCBI Taxonomy" id="1456"/>
    <lineage>
        <taxon>Bacteria</taxon>
        <taxon>Bacillati</taxon>
        <taxon>Bacillota</taxon>
        <taxon>Bacilli</taxon>
        <taxon>Bacillales</taxon>
        <taxon>Bacillaceae</taxon>
        <taxon>Bacillus</taxon>
    </lineage>
</organism>
<evidence type="ECO:0000259" key="1">
    <source>
        <dbReference type="Pfam" id="PF13335"/>
    </source>
</evidence>
<sequence>MPGTIQLNNRVPFQLIQDTSPISNQQMQYLHQICWENKWSNRTQIKIIRVARTISDLFEETSISEQALKEAIEWKMFSNHFMNGEKDG</sequence>
<name>A0A7X0HTS6_9BACI</name>
<comment type="caution">
    <text evidence="2">The sequence shown here is derived from an EMBL/GenBank/DDBJ whole genome shotgun (WGS) entry which is preliminary data.</text>
</comment>
<dbReference type="InterPro" id="IPR025158">
    <property type="entry name" value="Mg_chelat-rel_C"/>
</dbReference>
<dbReference type="EMBL" id="JACHGK010000013">
    <property type="protein sequence ID" value="MBB6446724.1"/>
    <property type="molecule type" value="Genomic_DNA"/>
</dbReference>
<dbReference type="RefSeq" id="WP_184527984.1">
    <property type="nucleotide sequence ID" value="NZ_JACHGK010000013.1"/>
</dbReference>
<protein>
    <submittedName>
        <fullName evidence="2">Putative ATPase with chaperone activity</fullName>
    </submittedName>
</protein>
<feature type="domain" description="Mg chelatase-related protein C-terminal" evidence="1">
    <location>
        <begin position="8"/>
        <end position="74"/>
    </location>
</feature>
<gene>
    <name evidence="2" type="ORF">HNR53_003388</name>
</gene>
<dbReference type="AlphaFoldDB" id="A0A7X0HTS6"/>
<proteinExistence type="predicted"/>
<dbReference type="Pfam" id="PF13335">
    <property type="entry name" value="Mg_chelatase_C"/>
    <property type="match status" value="1"/>
</dbReference>
<evidence type="ECO:0000313" key="2">
    <source>
        <dbReference type="EMBL" id="MBB6446724.1"/>
    </source>
</evidence>